<proteinExistence type="predicted"/>
<dbReference type="Proteomes" id="UP001209257">
    <property type="component" value="Unassembled WGS sequence"/>
</dbReference>
<evidence type="ECO:0008006" key="3">
    <source>
        <dbReference type="Google" id="ProtNLM"/>
    </source>
</evidence>
<keyword evidence="2" id="KW-1185">Reference proteome</keyword>
<accession>A0ABT2VTX4</accession>
<comment type="caution">
    <text evidence="1">The sequence shown here is derived from an EMBL/GenBank/DDBJ whole genome shotgun (WGS) entry which is preliminary data.</text>
</comment>
<dbReference type="RefSeq" id="WP_262995989.1">
    <property type="nucleotide sequence ID" value="NZ_JAOTJC010000013.1"/>
</dbReference>
<protein>
    <recommendedName>
        <fullName evidence="3">Antitoxin Xre/MbcA/ParS-like toxin-binding domain-containing protein</fullName>
    </recommendedName>
</protein>
<evidence type="ECO:0000313" key="1">
    <source>
        <dbReference type="EMBL" id="MCU7555883.1"/>
    </source>
</evidence>
<name>A0ABT2VTX4_9ALTE</name>
<sequence length="68" mass="7966">MNDPHFSEIWPLVKHWFDSKESAWRWYTEEQIIGFGGKTPNELVDEQGSQGVHEIEKFIKSKNLGGFE</sequence>
<evidence type="ECO:0000313" key="2">
    <source>
        <dbReference type="Proteomes" id="UP001209257"/>
    </source>
</evidence>
<dbReference type="EMBL" id="JAOTJC010000013">
    <property type="protein sequence ID" value="MCU7555883.1"/>
    <property type="molecule type" value="Genomic_DNA"/>
</dbReference>
<reference evidence="2" key="1">
    <citation type="submission" date="2023-07" db="EMBL/GenBank/DDBJ databases">
        <title>Study on multiphase classification of strain Alteromonas salexigens isolated from the Yellow Sea.</title>
        <authorList>
            <person name="Sun L."/>
        </authorList>
    </citation>
    <scope>NUCLEOTIDE SEQUENCE [LARGE SCALE GENOMIC DNA]</scope>
    <source>
        <strain evidence="2">ASW11-19</strain>
    </source>
</reference>
<gene>
    <name evidence="1" type="ORF">OCL06_14935</name>
</gene>
<organism evidence="1 2">
    <name type="scientific">Alteromonas salexigens</name>
    <dbReference type="NCBI Taxonomy" id="2982530"/>
    <lineage>
        <taxon>Bacteria</taxon>
        <taxon>Pseudomonadati</taxon>
        <taxon>Pseudomonadota</taxon>
        <taxon>Gammaproteobacteria</taxon>
        <taxon>Alteromonadales</taxon>
        <taxon>Alteromonadaceae</taxon>
        <taxon>Alteromonas/Salinimonas group</taxon>
        <taxon>Alteromonas</taxon>
    </lineage>
</organism>